<dbReference type="AlphaFoldDB" id="A0A8K0XPS8"/>
<proteinExistence type="predicted"/>
<keyword evidence="4 6" id="KW-0472">Membrane</keyword>
<sequence>MASMVEAPIASTQCTDGQTAHDDTIRQNGDVELGLGAEKDLAPYSGQTTKLESENGELVIYVTFEPGDPKDPINFSKGRKWMISILASILTALSAAAASTYNMGFPSMIRDLQCTSFQATTGLPLYTLGFAVIPLVTTSFSEEVGRKPLYVYSTIGLALMHLMMALSKDIHTVLVSRFLAGCFGSTGAAMVGGSLADIWLPSERGIPMAIFTIAAMASTGVGPVAAGWIEMNPRFEWRWIQWFHLIATGILAVLIVLFMNETRSSVILTRLARRKRKETGDERYRSHAEESDAGLRRLIWVSCTRPLHLLFTEPVVASFSLWVGFAWGVVYCFISSVSPVFKTLHHFNTGQVGTVFITFLIGSLLGYLTTLYQEKLYTKYVAKRGPEARLHASMFAGVLFPAAMFMYAWSTLPNVHWIALAIALTLFLWASFIIYLAVFSYLAEVYGPFASSALAGQTLCRNVFGLAFPLFTEQMFNKLTYKWANTLFALIATVMIPIPFVLYFKGEAIRSRSRFAKNVTHKAVS</sequence>
<feature type="domain" description="Major facilitator superfamily (MFS) profile" evidence="7">
    <location>
        <begin position="80"/>
        <end position="509"/>
    </location>
</feature>
<feature type="transmembrane region" description="Helical" evidence="6">
    <location>
        <begin position="349"/>
        <end position="369"/>
    </location>
</feature>
<feature type="transmembrane region" description="Helical" evidence="6">
    <location>
        <begin position="208"/>
        <end position="229"/>
    </location>
</feature>
<keyword evidence="2 6" id="KW-0812">Transmembrane</keyword>
<dbReference type="CDD" id="cd17323">
    <property type="entry name" value="MFS_Tpo1_MDR_like"/>
    <property type="match status" value="1"/>
</dbReference>
<dbReference type="OrthoDB" id="5376138at2759"/>
<dbReference type="SUPFAM" id="SSF103473">
    <property type="entry name" value="MFS general substrate transporter"/>
    <property type="match status" value="1"/>
</dbReference>
<dbReference type="PROSITE" id="PS50850">
    <property type="entry name" value="MFS"/>
    <property type="match status" value="1"/>
</dbReference>
<evidence type="ECO:0000256" key="2">
    <source>
        <dbReference type="ARBA" id="ARBA00022692"/>
    </source>
</evidence>
<dbReference type="PANTHER" id="PTHR23502:SF134">
    <property type="entry name" value="MAJOR FACILITATOR SUPERFAMILY (MFS) PROFILE DOMAIN-CONTAINING PROTEIN-RELATED"/>
    <property type="match status" value="1"/>
</dbReference>
<feature type="transmembrane region" description="Helical" evidence="6">
    <location>
        <begin position="178"/>
        <end position="196"/>
    </location>
</feature>
<evidence type="ECO:0000313" key="9">
    <source>
        <dbReference type="Proteomes" id="UP000813824"/>
    </source>
</evidence>
<reference evidence="8" key="1">
    <citation type="journal article" date="2021" name="New Phytol.">
        <title>Evolutionary innovations through gain and loss of genes in the ectomycorrhizal Boletales.</title>
        <authorList>
            <person name="Wu G."/>
            <person name="Miyauchi S."/>
            <person name="Morin E."/>
            <person name="Kuo A."/>
            <person name="Drula E."/>
            <person name="Varga T."/>
            <person name="Kohler A."/>
            <person name="Feng B."/>
            <person name="Cao Y."/>
            <person name="Lipzen A."/>
            <person name="Daum C."/>
            <person name="Hundley H."/>
            <person name="Pangilinan J."/>
            <person name="Johnson J."/>
            <person name="Barry K."/>
            <person name="LaButti K."/>
            <person name="Ng V."/>
            <person name="Ahrendt S."/>
            <person name="Min B."/>
            <person name="Choi I.G."/>
            <person name="Park H."/>
            <person name="Plett J.M."/>
            <person name="Magnuson J."/>
            <person name="Spatafora J.W."/>
            <person name="Nagy L.G."/>
            <person name="Henrissat B."/>
            <person name="Grigoriev I.V."/>
            <person name="Yang Z.L."/>
            <person name="Xu J."/>
            <person name="Martin F.M."/>
        </authorList>
    </citation>
    <scope>NUCLEOTIDE SEQUENCE</scope>
    <source>
        <strain evidence="8">KKN 215</strain>
    </source>
</reference>
<evidence type="ECO:0000256" key="6">
    <source>
        <dbReference type="SAM" id="Phobius"/>
    </source>
</evidence>
<feature type="transmembrane region" description="Helical" evidence="6">
    <location>
        <begin position="241"/>
        <end position="260"/>
    </location>
</feature>
<gene>
    <name evidence="8" type="ORF">BXZ70DRAFT_1000491</name>
</gene>
<accession>A0A8K0XPS8</accession>
<keyword evidence="9" id="KW-1185">Reference proteome</keyword>
<dbReference type="Pfam" id="PF07690">
    <property type="entry name" value="MFS_1"/>
    <property type="match status" value="1"/>
</dbReference>
<feature type="transmembrane region" description="Helical" evidence="6">
    <location>
        <begin position="390"/>
        <end position="409"/>
    </location>
</feature>
<keyword evidence="3 6" id="KW-1133">Transmembrane helix</keyword>
<feature type="transmembrane region" description="Helical" evidence="6">
    <location>
        <begin position="483"/>
        <end position="504"/>
    </location>
</feature>
<evidence type="ECO:0000256" key="1">
    <source>
        <dbReference type="ARBA" id="ARBA00004141"/>
    </source>
</evidence>
<feature type="transmembrane region" description="Helical" evidence="6">
    <location>
        <begin position="149"/>
        <end position="166"/>
    </location>
</feature>
<evidence type="ECO:0000256" key="4">
    <source>
        <dbReference type="ARBA" id="ARBA00023136"/>
    </source>
</evidence>
<dbReference type="EMBL" id="JAEVFJ010000016">
    <property type="protein sequence ID" value="KAH8100406.1"/>
    <property type="molecule type" value="Genomic_DNA"/>
</dbReference>
<dbReference type="GO" id="GO:0005886">
    <property type="term" value="C:plasma membrane"/>
    <property type="evidence" value="ECO:0007669"/>
    <property type="project" value="TreeGrafter"/>
</dbReference>
<dbReference type="InterPro" id="IPR011701">
    <property type="entry name" value="MFS"/>
</dbReference>
<evidence type="ECO:0000259" key="7">
    <source>
        <dbReference type="PROSITE" id="PS50850"/>
    </source>
</evidence>
<feature type="transmembrane region" description="Helical" evidence="6">
    <location>
        <begin position="116"/>
        <end position="137"/>
    </location>
</feature>
<evidence type="ECO:0000256" key="3">
    <source>
        <dbReference type="ARBA" id="ARBA00022989"/>
    </source>
</evidence>
<feature type="transmembrane region" description="Helical" evidence="6">
    <location>
        <begin position="415"/>
        <end position="442"/>
    </location>
</feature>
<dbReference type="FunFam" id="1.20.1250.20:FF:000082">
    <property type="entry name" value="MFS multidrug transporter, putative"/>
    <property type="match status" value="1"/>
</dbReference>
<comment type="caution">
    <text evidence="8">The sequence shown here is derived from an EMBL/GenBank/DDBJ whole genome shotgun (WGS) entry which is preliminary data.</text>
</comment>
<comment type="subcellular location">
    <subcellularLocation>
        <location evidence="1">Membrane</location>
        <topology evidence="1">Multi-pass membrane protein</topology>
    </subcellularLocation>
</comment>
<dbReference type="InterPro" id="IPR020846">
    <property type="entry name" value="MFS_dom"/>
</dbReference>
<dbReference type="Proteomes" id="UP000813824">
    <property type="component" value="Unassembled WGS sequence"/>
</dbReference>
<feature type="transmembrane region" description="Helical" evidence="6">
    <location>
        <begin position="81"/>
        <end position="104"/>
    </location>
</feature>
<organism evidence="8 9">
    <name type="scientific">Cristinia sonorae</name>
    <dbReference type="NCBI Taxonomy" id="1940300"/>
    <lineage>
        <taxon>Eukaryota</taxon>
        <taxon>Fungi</taxon>
        <taxon>Dikarya</taxon>
        <taxon>Basidiomycota</taxon>
        <taxon>Agaricomycotina</taxon>
        <taxon>Agaricomycetes</taxon>
        <taxon>Agaricomycetidae</taxon>
        <taxon>Agaricales</taxon>
        <taxon>Pleurotineae</taxon>
        <taxon>Stephanosporaceae</taxon>
        <taxon>Cristinia</taxon>
    </lineage>
</organism>
<protein>
    <submittedName>
        <fullName evidence="8">MFS general substrate transporter</fullName>
    </submittedName>
</protein>
<evidence type="ECO:0000256" key="5">
    <source>
        <dbReference type="SAM" id="MobiDB-lite"/>
    </source>
</evidence>
<feature type="transmembrane region" description="Helical" evidence="6">
    <location>
        <begin position="449"/>
        <end position="471"/>
    </location>
</feature>
<feature type="region of interest" description="Disordered" evidence="5">
    <location>
        <begin position="1"/>
        <end position="22"/>
    </location>
</feature>
<dbReference type="GO" id="GO:0022857">
    <property type="term" value="F:transmembrane transporter activity"/>
    <property type="evidence" value="ECO:0007669"/>
    <property type="project" value="InterPro"/>
</dbReference>
<dbReference type="Gene3D" id="1.20.1250.20">
    <property type="entry name" value="MFS general substrate transporter like domains"/>
    <property type="match status" value="1"/>
</dbReference>
<dbReference type="PANTHER" id="PTHR23502">
    <property type="entry name" value="MAJOR FACILITATOR SUPERFAMILY"/>
    <property type="match status" value="1"/>
</dbReference>
<name>A0A8K0XPS8_9AGAR</name>
<dbReference type="InterPro" id="IPR036259">
    <property type="entry name" value="MFS_trans_sf"/>
</dbReference>
<feature type="transmembrane region" description="Helical" evidence="6">
    <location>
        <begin position="315"/>
        <end position="337"/>
    </location>
</feature>
<evidence type="ECO:0000313" key="8">
    <source>
        <dbReference type="EMBL" id="KAH8100406.1"/>
    </source>
</evidence>